<dbReference type="NCBIfam" id="NF033465">
    <property type="entry name" value="PTPA-CTERM"/>
    <property type="match status" value="1"/>
</dbReference>
<organism evidence="2">
    <name type="scientific">Oscillatoriales cyanobacterium SpSt-418</name>
    <dbReference type="NCBI Taxonomy" id="2282169"/>
    <lineage>
        <taxon>Bacteria</taxon>
        <taxon>Bacillati</taxon>
        <taxon>Cyanobacteriota</taxon>
        <taxon>Cyanophyceae</taxon>
        <taxon>Oscillatoriophycideae</taxon>
        <taxon>Oscillatoriales</taxon>
    </lineage>
</organism>
<feature type="signal peptide" evidence="1">
    <location>
        <begin position="1"/>
        <end position="31"/>
    </location>
</feature>
<evidence type="ECO:0000313" key="2">
    <source>
        <dbReference type="EMBL" id="HFM98001.1"/>
    </source>
</evidence>
<name>A0A7C3PPE6_9CYAN</name>
<keyword evidence="1" id="KW-0732">Signal</keyword>
<protein>
    <submittedName>
        <fullName evidence="2">PTPA-CTERM sorting domain-containing protein</fullName>
    </submittedName>
</protein>
<accession>A0A7C3PPE6</accession>
<gene>
    <name evidence="2" type="ORF">ENR64_09640</name>
</gene>
<dbReference type="AlphaFoldDB" id="A0A7C3PPE6"/>
<evidence type="ECO:0000256" key="1">
    <source>
        <dbReference type="SAM" id="SignalP"/>
    </source>
</evidence>
<feature type="chain" id="PRO_5028439621" evidence="1">
    <location>
        <begin position="32"/>
        <end position="559"/>
    </location>
</feature>
<sequence>MLRKTTFLLIHSTTVAVATAICGILAPSAEAASFFSFTPVVNNGDLIPNTNNFFNSYNQPSINERGLVVFRARSQGGAGQPVSGIFARDMGIPGSPINTLATRTTAVPFPNNTGATFNEFPSFPRIDSETDMLAFRGQSQPVWQVIDPSTGETVTKVGTTGVYTTNPAGDLITGATQLGSLSDFSFFQVPGATAGTKFDQFPGAPSPTDGNTVAFKGNWTDSGTGTGKTGVYFRNVLANGGQSIVNLIADSNTLIPGTTLGTKFGSTAPPSAAKGQAVFLGVDNEENPTEGGIYQALLSDPTILNTVVALGSTPAGTDKAITRLGEALSFDGRNVAYWGALGTETRTITLSCPTEGNKDLVEFCNQEYPEGFTTEVPVNQGIFLTDVKTLETRLVAQTGSDYADFVFWNFSGRPPGVGEGEEGTDAELARWRSTSFVATEGSGLVFKALKTSGVQGLYSSLSPDLPIHTVVETGMDGGILDPQATGLLISSLGVERDGFRKGQLVFNASMLGTAEEDSWAGIYYGKAVIPTPALLPGLIGMGVAVLRKRRDASEDSSNT</sequence>
<reference evidence="2" key="1">
    <citation type="journal article" date="2020" name="mSystems">
        <title>Genome- and Community-Level Interaction Insights into Carbon Utilization and Element Cycling Functions of Hydrothermarchaeota in Hydrothermal Sediment.</title>
        <authorList>
            <person name="Zhou Z."/>
            <person name="Liu Y."/>
            <person name="Xu W."/>
            <person name="Pan J."/>
            <person name="Luo Z.H."/>
            <person name="Li M."/>
        </authorList>
    </citation>
    <scope>NUCLEOTIDE SEQUENCE [LARGE SCALE GENOMIC DNA]</scope>
    <source>
        <strain evidence="2">SpSt-418</strain>
    </source>
</reference>
<comment type="caution">
    <text evidence="2">The sequence shown here is derived from an EMBL/GenBank/DDBJ whole genome shotgun (WGS) entry which is preliminary data.</text>
</comment>
<proteinExistence type="predicted"/>
<dbReference type="EMBL" id="DSRU01000134">
    <property type="protein sequence ID" value="HFM98001.1"/>
    <property type="molecule type" value="Genomic_DNA"/>
</dbReference>